<organism evidence="1 2">
    <name type="scientific">Synaphobranchus kaupii</name>
    <name type="common">Kaup's arrowtooth eel</name>
    <dbReference type="NCBI Taxonomy" id="118154"/>
    <lineage>
        <taxon>Eukaryota</taxon>
        <taxon>Metazoa</taxon>
        <taxon>Chordata</taxon>
        <taxon>Craniata</taxon>
        <taxon>Vertebrata</taxon>
        <taxon>Euteleostomi</taxon>
        <taxon>Actinopterygii</taxon>
        <taxon>Neopterygii</taxon>
        <taxon>Teleostei</taxon>
        <taxon>Anguilliformes</taxon>
        <taxon>Synaphobranchidae</taxon>
        <taxon>Synaphobranchus</taxon>
    </lineage>
</organism>
<keyword evidence="2" id="KW-1185">Reference proteome</keyword>
<gene>
    <name evidence="1" type="ORF">SKAU_G00174940</name>
</gene>
<proteinExistence type="predicted"/>
<dbReference type="AlphaFoldDB" id="A0A9Q1FLQ1"/>
<dbReference type="EMBL" id="JAINUF010000005">
    <property type="protein sequence ID" value="KAJ8360969.1"/>
    <property type="molecule type" value="Genomic_DNA"/>
</dbReference>
<reference evidence="1" key="1">
    <citation type="journal article" date="2023" name="Science">
        <title>Genome structures resolve the early diversification of teleost fishes.</title>
        <authorList>
            <person name="Parey E."/>
            <person name="Louis A."/>
            <person name="Montfort J."/>
            <person name="Bouchez O."/>
            <person name="Roques C."/>
            <person name="Iampietro C."/>
            <person name="Lluch J."/>
            <person name="Castinel A."/>
            <person name="Donnadieu C."/>
            <person name="Desvignes T."/>
            <person name="Floi Bucao C."/>
            <person name="Jouanno E."/>
            <person name="Wen M."/>
            <person name="Mejri S."/>
            <person name="Dirks R."/>
            <person name="Jansen H."/>
            <person name="Henkel C."/>
            <person name="Chen W.J."/>
            <person name="Zahm M."/>
            <person name="Cabau C."/>
            <person name="Klopp C."/>
            <person name="Thompson A.W."/>
            <person name="Robinson-Rechavi M."/>
            <person name="Braasch I."/>
            <person name="Lecointre G."/>
            <person name="Bobe J."/>
            <person name="Postlethwait J.H."/>
            <person name="Berthelot C."/>
            <person name="Roest Crollius H."/>
            <person name="Guiguen Y."/>
        </authorList>
    </citation>
    <scope>NUCLEOTIDE SEQUENCE</scope>
    <source>
        <strain evidence="1">WJC10195</strain>
    </source>
</reference>
<comment type="caution">
    <text evidence="1">The sequence shown here is derived from an EMBL/GenBank/DDBJ whole genome shotgun (WGS) entry which is preliminary data.</text>
</comment>
<accession>A0A9Q1FLQ1</accession>
<sequence length="100" mass="11194">MLEFMSRNSICSLWPPAGVGLNSSDSRQPWSCESPRIPEDPHVQLLWKRQTVAVIHTVKSQLSHTSLLVNLLPSHIQGYTPGCPYSLVLGCSEWPVRRGQ</sequence>
<protein>
    <submittedName>
        <fullName evidence="1">Uncharacterized protein</fullName>
    </submittedName>
</protein>
<name>A0A9Q1FLQ1_SYNKA</name>
<evidence type="ECO:0000313" key="1">
    <source>
        <dbReference type="EMBL" id="KAJ8360969.1"/>
    </source>
</evidence>
<evidence type="ECO:0000313" key="2">
    <source>
        <dbReference type="Proteomes" id="UP001152622"/>
    </source>
</evidence>
<dbReference type="Proteomes" id="UP001152622">
    <property type="component" value="Chromosome 5"/>
</dbReference>